<feature type="domain" description="Protein kinase" evidence="6">
    <location>
        <begin position="28"/>
        <end position="277"/>
    </location>
</feature>
<evidence type="ECO:0000256" key="1">
    <source>
        <dbReference type="ARBA" id="ARBA00012513"/>
    </source>
</evidence>
<evidence type="ECO:0000256" key="3">
    <source>
        <dbReference type="ARBA" id="ARBA00022741"/>
    </source>
</evidence>
<sequence length="284" mass="32195">MLLNNLKWTDNKEMIEPLQKGETLIPGYTVIHHMRRGQDCDVYYVWSEEKLTGCIAKTLQPACATSEIAKQRLIQEGEYLKKLSHPNLVRGYEIVKIPVPVLIQETLTGETLSRLVRNLAAEDTYLPAKQLAHLGMQLTSAVHYLHLNNILHLDLKPSNIISQPPLAKVIDLNLAARPGEVRKGIGTKQYMSPEQARGDKLTPAADVWGIGAVLYFAATAKRPFQSMEDGSFEQLKRAAQPVQKHRELDEDFAHLINRCLDLQPGKRPTTFRIHEFFLNYLESH</sequence>
<dbReference type="Gene3D" id="3.30.200.20">
    <property type="entry name" value="Phosphorylase Kinase, domain 1"/>
    <property type="match status" value="1"/>
</dbReference>
<dbReference type="EC" id="2.7.11.1" evidence="1"/>
<evidence type="ECO:0000256" key="2">
    <source>
        <dbReference type="ARBA" id="ARBA00022679"/>
    </source>
</evidence>
<reference evidence="8" key="1">
    <citation type="journal article" date="2019" name="Int. J. Syst. Evol. Microbiol.">
        <title>The Global Catalogue of Microorganisms (GCM) 10K type strain sequencing project: providing services to taxonomists for standard genome sequencing and annotation.</title>
        <authorList>
            <consortium name="The Broad Institute Genomics Platform"/>
            <consortium name="The Broad Institute Genome Sequencing Center for Infectious Disease"/>
            <person name="Wu L."/>
            <person name="Ma J."/>
        </authorList>
    </citation>
    <scope>NUCLEOTIDE SEQUENCE [LARGE SCALE GENOMIC DNA]</scope>
    <source>
        <strain evidence="8">CGMCC 1.12376</strain>
    </source>
</reference>
<dbReference type="GO" id="GO:0004674">
    <property type="term" value="F:protein serine/threonine kinase activity"/>
    <property type="evidence" value="ECO:0007669"/>
    <property type="project" value="UniProtKB-EC"/>
</dbReference>
<dbReference type="PANTHER" id="PTHR43671">
    <property type="entry name" value="SERINE/THREONINE-PROTEIN KINASE NEK"/>
    <property type="match status" value="1"/>
</dbReference>
<evidence type="ECO:0000256" key="5">
    <source>
        <dbReference type="ARBA" id="ARBA00022840"/>
    </source>
</evidence>
<dbReference type="InterPro" id="IPR000719">
    <property type="entry name" value="Prot_kinase_dom"/>
</dbReference>
<keyword evidence="4 7" id="KW-0418">Kinase</keyword>
<dbReference type="Proteomes" id="UP001597221">
    <property type="component" value="Unassembled WGS sequence"/>
</dbReference>
<organism evidence="7 8">
    <name type="scientific">Oceanobacillus luteolus</name>
    <dbReference type="NCBI Taxonomy" id="1274358"/>
    <lineage>
        <taxon>Bacteria</taxon>
        <taxon>Bacillati</taxon>
        <taxon>Bacillota</taxon>
        <taxon>Bacilli</taxon>
        <taxon>Bacillales</taxon>
        <taxon>Bacillaceae</taxon>
        <taxon>Oceanobacillus</taxon>
    </lineage>
</organism>
<dbReference type="CDD" id="cd14014">
    <property type="entry name" value="STKc_PknB_like"/>
    <property type="match status" value="1"/>
</dbReference>
<dbReference type="Pfam" id="PF00069">
    <property type="entry name" value="Pkinase"/>
    <property type="match status" value="1"/>
</dbReference>
<evidence type="ECO:0000256" key="4">
    <source>
        <dbReference type="ARBA" id="ARBA00022777"/>
    </source>
</evidence>
<protein>
    <recommendedName>
        <fullName evidence="1">non-specific serine/threonine protein kinase</fullName>
        <ecNumber evidence="1">2.7.11.1</ecNumber>
    </recommendedName>
</protein>
<dbReference type="PANTHER" id="PTHR43671:SF13">
    <property type="entry name" value="SERINE_THREONINE-PROTEIN KINASE NEK2"/>
    <property type="match status" value="1"/>
</dbReference>
<proteinExistence type="predicted"/>
<keyword evidence="5" id="KW-0067">ATP-binding</keyword>
<dbReference type="RefSeq" id="WP_251514345.1">
    <property type="nucleotide sequence ID" value="NZ_JAMBON010000016.1"/>
</dbReference>
<accession>A0ABW4HU70</accession>
<dbReference type="PROSITE" id="PS50011">
    <property type="entry name" value="PROTEIN_KINASE_DOM"/>
    <property type="match status" value="1"/>
</dbReference>
<keyword evidence="8" id="KW-1185">Reference proteome</keyword>
<dbReference type="InterPro" id="IPR050660">
    <property type="entry name" value="NEK_Ser/Thr_kinase"/>
</dbReference>
<gene>
    <name evidence="7" type="ORF">ACFSBH_16270</name>
</gene>
<dbReference type="EMBL" id="JBHUDE010000150">
    <property type="protein sequence ID" value="MFD1609173.1"/>
    <property type="molecule type" value="Genomic_DNA"/>
</dbReference>
<dbReference type="Gene3D" id="1.10.510.10">
    <property type="entry name" value="Transferase(Phosphotransferase) domain 1"/>
    <property type="match status" value="1"/>
</dbReference>
<evidence type="ECO:0000259" key="6">
    <source>
        <dbReference type="PROSITE" id="PS50011"/>
    </source>
</evidence>
<dbReference type="SMART" id="SM00220">
    <property type="entry name" value="S_TKc"/>
    <property type="match status" value="1"/>
</dbReference>
<dbReference type="SUPFAM" id="SSF56112">
    <property type="entry name" value="Protein kinase-like (PK-like)"/>
    <property type="match status" value="1"/>
</dbReference>
<evidence type="ECO:0000313" key="8">
    <source>
        <dbReference type="Proteomes" id="UP001597221"/>
    </source>
</evidence>
<evidence type="ECO:0000313" key="7">
    <source>
        <dbReference type="EMBL" id="MFD1609173.1"/>
    </source>
</evidence>
<keyword evidence="3" id="KW-0547">Nucleotide-binding</keyword>
<dbReference type="InterPro" id="IPR011009">
    <property type="entry name" value="Kinase-like_dom_sf"/>
</dbReference>
<keyword evidence="2 7" id="KW-0808">Transferase</keyword>
<name>A0ABW4HU70_9BACI</name>
<comment type="caution">
    <text evidence="7">The sequence shown here is derived from an EMBL/GenBank/DDBJ whole genome shotgun (WGS) entry which is preliminary data.</text>
</comment>